<dbReference type="EC" id="3.5.2.6" evidence="6"/>
<dbReference type="GO" id="GO:0008800">
    <property type="term" value="F:beta-lactamase activity"/>
    <property type="evidence" value="ECO:0007669"/>
    <property type="project" value="UniProtKB-EC"/>
</dbReference>
<dbReference type="InterPro" id="IPR050855">
    <property type="entry name" value="NDM-1-like"/>
</dbReference>
<dbReference type="RefSeq" id="WP_125242218.1">
    <property type="nucleotide sequence ID" value="NZ_RSED01000003.1"/>
</dbReference>
<evidence type="ECO:0000256" key="3">
    <source>
        <dbReference type="ARBA" id="ARBA00004418"/>
    </source>
</evidence>
<organism evidence="15 16">
    <name type="scientific">Aquabacterium soli</name>
    <dbReference type="NCBI Taxonomy" id="2493092"/>
    <lineage>
        <taxon>Bacteria</taxon>
        <taxon>Pseudomonadati</taxon>
        <taxon>Pseudomonadota</taxon>
        <taxon>Betaproteobacteria</taxon>
        <taxon>Burkholderiales</taxon>
        <taxon>Aquabacterium</taxon>
    </lineage>
</organism>
<dbReference type="PANTHER" id="PTHR42951">
    <property type="entry name" value="METALLO-BETA-LACTAMASE DOMAIN-CONTAINING"/>
    <property type="match status" value="1"/>
</dbReference>
<dbReference type="GO" id="GO:0008270">
    <property type="term" value="F:zinc ion binding"/>
    <property type="evidence" value="ECO:0007669"/>
    <property type="project" value="InterPro"/>
</dbReference>
<comment type="caution">
    <text evidence="15">The sequence shown here is derived from an EMBL/GenBank/DDBJ whole genome shotgun (WGS) entry which is preliminary data.</text>
</comment>
<accession>A0A426VG06</accession>
<dbReference type="GO" id="GO:0042597">
    <property type="term" value="C:periplasmic space"/>
    <property type="evidence" value="ECO:0007669"/>
    <property type="project" value="UniProtKB-SubCell"/>
</dbReference>
<comment type="cofactor">
    <cofactor evidence="2">
        <name>Zn(2+)</name>
        <dbReference type="ChEBI" id="CHEBI:29105"/>
    </cofactor>
</comment>
<dbReference type="SUPFAM" id="SSF56281">
    <property type="entry name" value="Metallo-hydrolase/oxidoreductase"/>
    <property type="match status" value="1"/>
</dbReference>
<evidence type="ECO:0000313" key="15">
    <source>
        <dbReference type="EMBL" id="RRS05650.1"/>
    </source>
</evidence>
<reference evidence="15 16" key="1">
    <citation type="submission" date="2018-12" db="EMBL/GenBank/DDBJ databases">
        <title>The whole draft genome of Aquabacterium sp. SJQ9.</title>
        <authorList>
            <person name="Sun L."/>
            <person name="Gao X."/>
            <person name="Chen W."/>
            <person name="Huang K."/>
        </authorList>
    </citation>
    <scope>NUCLEOTIDE SEQUENCE [LARGE SCALE GENOMIC DNA]</scope>
    <source>
        <strain evidence="15 16">SJQ9</strain>
    </source>
</reference>
<keyword evidence="10 15" id="KW-0378">Hydrolase</keyword>
<dbReference type="InterPro" id="IPR001018">
    <property type="entry name" value="Beta-lactamase_class-B_CS"/>
</dbReference>
<evidence type="ECO:0000256" key="1">
    <source>
        <dbReference type="ARBA" id="ARBA00001526"/>
    </source>
</evidence>
<keyword evidence="8 13" id="KW-0732">Signal</keyword>
<evidence type="ECO:0000256" key="13">
    <source>
        <dbReference type="SAM" id="SignalP"/>
    </source>
</evidence>
<gene>
    <name evidence="15" type="ORF">EIP75_05520</name>
</gene>
<evidence type="ECO:0000256" key="5">
    <source>
        <dbReference type="ARBA" id="ARBA00011245"/>
    </source>
</evidence>
<keyword evidence="12" id="KW-0046">Antibiotic resistance</keyword>
<evidence type="ECO:0000256" key="4">
    <source>
        <dbReference type="ARBA" id="ARBA00005250"/>
    </source>
</evidence>
<dbReference type="EMBL" id="RSED01000003">
    <property type="protein sequence ID" value="RRS05650.1"/>
    <property type="molecule type" value="Genomic_DNA"/>
</dbReference>
<dbReference type="Pfam" id="PF00753">
    <property type="entry name" value="Lactamase_B"/>
    <property type="match status" value="1"/>
</dbReference>
<protein>
    <recommendedName>
        <fullName evidence="6">beta-lactamase</fullName>
        <ecNumber evidence="6">3.5.2.6</ecNumber>
    </recommendedName>
</protein>
<proteinExistence type="inferred from homology"/>
<feature type="chain" id="PRO_5019381548" description="beta-lactamase" evidence="13">
    <location>
        <begin position="24"/>
        <end position="155"/>
    </location>
</feature>
<feature type="signal peptide" evidence="13">
    <location>
        <begin position="1"/>
        <end position="23"/>
    </location>
</feature>
<sequence>MLRHPGTALFIALSGLLPAISHAQQAPDFSKIKSSRLGEDLYTLEGQGGTISVLIGPESVLLVDAQFAPLADKLHAAIRKLSDQPIRYLINTHVHGDHTGGNENFAKLGATPHFTKHDVLALGDDYRSVGYPLVDLNNGGSLKGLLEGHRGQAHG</sequence>
<keyword evidence="16" id="KW-1185">Reference proteome</keyword>
<comment type="subcellular location">
    <subcellularLocation>
        <location evidence="3">Periplasm</location>
    </subcellularLocation>
</comment>
<keyword evidence="7" id="KW-0479">Metal-binding</keyword>
<dbReference type="PANTHER" id="PTHR42951:SF4">
    <property type="entry name" value="ACYL-COENZYME A THIOESTERASE MBLAC2"/>
    <property type="match status" value="1"/>
</dbReference>
<evidence type="ECO:0000259" key="14">
    <source>
        <dbReference type="Pfam" id="PF00753"/>
    </source>
</evidence>
<dbReference type="GO" id="GO:0017001">
    <property type="term" value="P:antibiotic catabolic process"/>
    <property type="evidence" value="ECO:0007669"/>
    <property type="project" value="InterPro"/>
</dbReference>
<evidence type="ECO:0000256" key="7">
    <source>
        <dbReference type="ARBA" id="ARBA00022723"/>
    </source>
</evidence>
<evidence type="ECO:0000256" key="10">
    <source>
        <dbReference type="ARBA" id="ARBA00022801"/>
    </source>
</evidence>
<dbReference type="GO" id="GO:0046677">
    <property type="term" value="P:response to antibiotic"/>
    <property type="evidence" value="ECO:0007669"/>
    <property type="project" value="UniProtKB-KW"/>
</dbReference>
<evidence type="ECO:0000256" key="11">
    <source>
        <dbReference type="ARBA" id="ARBA00022833"/>
    </source>
</evidence>
<dbReference type="OrthoDB" id="1273797at2"/>
<evidence type="ECO:0000256" key="2">
    <source>
        <dbReference type="ARBA" id="ARBA00001947"/>
    </source>
</evidence>
<evidence type="ECO:0000313" key="16">
    <source>
        <dbReference type="Proteomes" id="UP000269265"/>
    </source>
</evidence>
<evidence type="ECO:0000256" key="12">
    <source>
        <dbReference type="ARBA" id="ARBA00023251"/>
    </source>
</evidence>
<dbReference type="PROSITE" id="PS00743">
    <property type="entry name" value="BETA_LACTAMASE_B_1"/>
    <property type="match status" value="1"/>
</dbReference>
<dbReference type="Proteomes" id="UP000269265">
    <property type="component" value="Unassembled WGS sequence"/>
</dbReference>
<comment type="subunit">
    <text evidence="5">Monomer.</text>
</comment>
<keyword evidence="11" id="KW-0862">Zinc</keyword>
<dbReference type="AlphaFoldDB" id="A0A426VG06"/>
<evidence type="ECO:0000256" key="9">
    <source>
        <dbReference type="ARBA" id="ARBA00022764"/>
    </source>
</evidence>
<dbReference type="InterPro" id="IPR036866">
    <property type="entry name" value="RibonucZ/Hydroxyglut_hydro"/>
</dbReference>
<keyword evidence="9" id="KW-0574">Periplasm</keyword>
<evidence type="ECO:0000256" key="8">
    <source>
        <dbReference type="ARBA" id="ARBA00022729"/>
    </source>
</evidence>
<comment type="similarity">
    <text evidence="4">Belongs to the metallo-beta-lactamase superfamily. Class-B beta-lactamase family.</text>
</comment>
<dbReference type="InterPro" id="IPR001279">
    <property type="entry name" value="Metallo-B-lactamas"/>
</dbReference>
<name>A0A426VG06_9BURK</name>
<evidence type="ECO:0000256" key="6">
    <source>
        <dbReference type="ARBA" id="ARBA00012865"/>
    </source>
</evidence>
<feature type="domain" description="Metallo-beta-lactamase" evidence="14">
    <location>
        <begin position="52"/>
        <end position="124"/>
    </location>
</feature>
<comment type="catalytic activity">
    <reaction evidence="1">
        <text>a beta-lactam + H2O = a substituted beta-amino acid</text>
        <dbReference type="Rhea" id="RHEA:20401"/>
        <dbReference type="ChEBI" id="CHEBI:15377"/>
        <dbReference type="ChEBI" id="CHEBI:35627"/>
        <dbReference type="ChEBI" id="CHEBI:140347"/>
        <dbReference type="EC" id="3.5.2.6"/>
    </reaction>
</comment>
<dbReference type="Gene3D" id="3.60.15.10">
    <property type="entry name" value="Ribonuclease Z/Hydroxyacylglutathione hydrolase-like"/>
    <property type="match status" value="1"/>
</dbReference>